<sequence length="134" mass="16211">QWMGMYQKLVAYKKQYKSTQLPSRYTKDTPLGRWIAKQRFLYNKNKLESKRTELLNSINFVWSMRSFVGIPLDVHWMGMYQKLVAYKKQYKSTQVPSRYTKDPPLGIWVAKQRFWYNKNKLANKRTELLNSINF</sequence>
<dbReference type="AlphaFoldDB" id="A0A1E7F1W0"/>
<organism evidence="2 3">
    <name type="scientific">Fragilariopsis cylindrus CCMP1102</name>
    <dbReference type="NCBI Taxonomy" id="635003"/>
    <lineage>
        <taxon>Eukaryota</taxon>
        <taxon>Sar</taxon>
        <taxon>Stramenopiles</taxon>
        <taxon>Ochrophyta</taxon>
        <taxon>Bacillariophyta</taxon>
        <taxon>Bacillariophyceae</taxon>
        <taxon>Bacillariophycidae</taxon>
        <taxon>Bacillariales</taxon>
        <taxon>Bacillariaceae</taxon>
        <taxon>Fragilariopsis</taxon>
    </lineage>
</organism>
<feature type="non-terminal residue" evidence="2">
    <location>
        <position position="134"/>
    </location>
</feature>
<dbReference type="Pfam" id="PF03457">
    <property type="entry name" value="HA"/>
    <property type="match status" value="2"/>
</dbReference>
<dbReference type="InParanoid" id="A0A1E7F1W0"/>
<dbReference type="EMBL" id="KV784365">
    <property type="protein sequence ID" value="OEU12190.1"/>
    <property type="molecule type" value="Genomic_DNA"/>
</dbReference>
<evidence type="ECO:0000313" key="3">
    <source>
        <dbReference type="Proteomes" id="UP000095751"/>
    </source>
</evidence>
<name>A0A1E7F1W0_9STRA</name>
<dbReference type="Gene3D" id="6.10.140.530">
    <property type="match status" value="2"/>
</dbReference>
<evidence type="ECO:0000259" key="1">
    <source>
        <dbReference type="Pfam" id="PF03457"/>
    </source>
</evidence>
<dbReference type="PANTHER" id="PTHR33418:SF1">
    <property type="entry name" value="HELICASE-ASSOCIATED DOMAIN-CONTAINING PROTEIN"/>
    <property type="match status" value="1"/>
</dbReference>
<accession>A0A1E7F1W0</accession>
<dbReference type="KEGG" id="fcy:FRACYDRAFT_162144"/>
<dbReference type="InterPro" id="IPR005114">
    <property type="entry name" value="Helicase_assoc"/>
</dbReference>
<gene>
    <name evidence="2" type="ORF">FRACYDRAFT_162144</name>
</gene>
<dbReference type="OrthoDB" id="54622at2759"/>
<feature type="domain" description="Helicase-associated" evidence="1">
    <location>
        <begin position="1"/>
        <end position="60"/>
    </location>
</feature>
<feature type="non-terminal residue" evidence="2">
    <location>
        <position position="1"/>
    </location>
</feature>
<reference evidence="2 3" key="1">
    <citation type="submission" date="2016-09" db="EMBL/GenBank/DDBJ databases">
        <title>Extensive genetic diversity and differential bi-allelic expression allows diatom success in the polar Southern Ocean.</title>
        <authorList>
            <consortium name="DOE Joint Genome Institute"/>
            <person name="Mock T."/>
            <person name="Otillar R.P."/>
            <person name="Strauss J."/>
            <person name="Dupont C."/>
            <person name="Frickenhaus S."/>
            <person name="Maumus F."/>
            <person name="Mcmullan M."/>
            <person name="Sanges R."/>
            <person name="Schmutz J."/>
            <person name="Toseland A."/>
            <person name="Valas R."/>
            <person name="Veluchamy A."/>
            <person name="Ward B.J."/>
            <person name="Allen A."/>
            <person name="Barry K."/>
            <person name="Falciatore A."/>
            <person name="Ferrante M."/>
            <person name="Fortunato A.E."/>
            <person name="Gloeckner G."/>
            <person name="Gruber A."/>
            <person name="Hipkin R."/>
            <person name="Janech M."/>
            <person name="Kroth P."/>
            <person name="Leese F."/>
            <person name="Lindquist E."/>
            <person name="Lyon B.R."/>
            <person name="Martin J."/>
            <person name="Mayer C."/>
            <person name="Parker M."/>
            <person name="Quesneville H."/>
            <person name="Raymond J."/>
            <person name="Uhlig C."/>
            <person name="Valentin K.U."/>
            <person name="Worden A.Z."/>
            <person name="Armbrust E.V."/>
            <person name="Bowler C."/>
            <person name="Green B."/>
            <person name="Moulton V."/>
            <person name="Van Oosterhout C."/>
            <person name="Grigoriev I."/>
        </authorList>
    </citation>
    <scope>NUCLEOTIDE SEQUENCE [LARGE SCALE GENOMIC DNA]</scope>
    <source>
        <strain evidence="2 3">CCMP1102</strain>
    </source>
</reference>
<feature type="domain" description="Helicase-associated" evidence="1">
    <location>
        <begin position="73"/>
        <end position="134"/>
    </location>
</feature>
<evidence type="ECO:0000313" key="2">
    <source>
        <dbReference type="EMBL" id="OEU12190.1"/>
    </source>
</evidence>
<keyword evidence="3" id="KW-1185">Reference proteome</keyword>
<dbReference type="Proteomes" id="UP000095751">
    <property type="component" value="Unassembled WGS sequence"/>
</dbReference>
<protein>
    <recommendedName>
        <fullName evidence="1">Helicase-associated domain-containing protein</fullName>
    </recommendedName>
</protein>
<proteinExistence type="predicted"/>
<dbReference type="PANTHER" id="PTHR33418">
    <property type="entry name" value="HELICASE-ASSOCIATED"/>
    <property type="match status" value="1"/>
</dbReference>